<feature type="non-terminal residue" evidence="1">
    <location>
        <position position="1"/>
    </location>
</feature>
<proteinExistence type="predicted"/>
<evidence type="ECO:0000313" key="1">
    <source>
        <dbReference type="EMBL" id="GFD16830.1"/>
    </source>
</evidence>
<comment type="caution">
    <text evidence="1">The sequence shown here is derived from an EMBL/GenBank/DDBJ whole genome shotgun (WGS) entry which is preliminary data.</text>
</comment>
<protein>
    <submittedName>
        <fullName evidence="1">Uncharacterized protein</fullName>
    </submittedName>
</protein>
<organism evidence="1">
    <name type="scientific">Tanacetum cinerariifolium</name>
    <name type="common">Dalmatian daisy</name>
    <name type="synonym">Chrysanthemum cinerariifolium</name>
    <dbReference type="NCBI Taxonomy" id="118510"/>
    <lineage>
        <taxon>Eukaryota</taxon>
        <taxon>Viridiplantae</taxon>
        <taxon>Streptophyta</taxon>
        <taxon>Embryophyta</taxon>
        <taxon>Tracheophyta</taxon>
        <taxon>Spermatophyta</taxon>
        <taxon>Magnoliopsida</taxon>
        <taxon>eudicotyledons</taxon>
        <taxon>Gunneridae</taxon>
        <taxon>Pentapetalae</taxon>
        <taxon>asterids</taxon>
        <taxon>campanulids</taxon>
        <taxon>Asterales</taxon>
        <taxon>Asteraceae</taxon>
        <taxon>Asteroideae</taxon>
        <taxon>Anthemideae</taxon>
        <taxon>Anthemidinae</taxon>
        <taxon>Tanacetum</taxon>
    </lineage>
</organism>
<name>A0A699U3I3_TANCI</name>
<reference evidence="1" key="1">
    <citation type="journal article" date="2019" name="Sci. Rep.">
        <title>Draft genome of Tanacetum cinerariifolium, the natural source of mosquito coil.</title>
        <authorList>
            <person name="Yamashiro T."/>
            <person name="Shiraishi A."/>
            <person name="Satake H."/>
            <person name="Nakayama K."/>
        </authorList>
    </citation>
    <scope>NUCLEOTIDE SEQUENCE</scope>
</reference>
<accession>A0A699U3I3</accession>
<dbReference type="EMBL" id="BKCJ011295916">
    <property type="protein sequence ID" value="GFD16830.1"/>
    <property type="molecule type" value="Genomic_DNA"/>
</dbReference>
<sequence>FQSLLSQLEIHGAGVSTEDANKKFLKSLPFSWSQVSLIMRTKLGVDTLSFDDLYNNIRVFESDVYGSTTSSSSTQNVAFVSSDSTNNTNEVSTTYSVSTSFDHNSRKEGFSSYTDDLMYSFFANQSGGP</sequence>
<dbReference type="AlphaFoldDB" id="A0A699U3I3"/>
<gene>
    <name evidence="1" type="ORF">Tci_888799</name>
</gene>